<dbReference type="GO" id="GO:0005615">
    <property type="term" value="C:extracellular space"/>
    <property type="evidence" value="ECO:0007669"/>
    <property type="project" value="TreeGrafter"/>
</dbReference>
<dbReference type="Pfam" id="PF00014">
    <property type="entry name" value="Kunitz_BPTI"/>
    <property type="match status" value="1"/>
</dbReference>
<proteinExistence type="predicted"/>
<keyword evidence="3" id="KW-1015">Disulfide bond</keyword>
<dbReference type="AlphaFoldDB" id="A0A1A6HSV8"/>
<dbReference type="PANTHER" id="PTHR46751:SF1">
    <property type="entry name" value="WAP FOUR-DISULFIDE CORE DOMAIN PROTEIN 6A"/>
    <property type="match status" value="1"/>
</dbReference>
<reference evidence="6 7" key="1">
    <citation type="submission" date="2016-06" db="EMBL/GenBank/DDBJ databases">
        <title>The Draft Genome Sequence and Annotation of the Desert Woodrat Neotoma lepida.</title>
        <authorList>
            <person name="Campbell M."/>
            <person name="Oakeson K.F."/>
            <person name="Yandell M."/>
            <person name="Halpert J.R."/>
            <person name="Dearing D."/>
        </authorList>
    </citation>
    <scope>NUCLEOTIDE SEQUENCE [LARGE SCALE GENOMIC DNA]</scope>
    <source>
        <strain evidence="6">417</strain>
        <tissue evidence="6">Liver</tissue>
    </source>
</reference>
<dbReference type="EMBL" id="LZPO01017281">
    <property type="protein sequence ID" value="OBS81346.1"/>
    <property type="molecule type" value="Genomic_DNA"/>
</dbReference>
<gene>
    <name evidence="6" type="ORF">A6R68_20448</name>
</gene>
<sequence>MYEAPTLSRQEEMLFVQLWKEMLRPQTSLPQDPGPCLAYFPRWWYNIETEVCTEFIYGGCQGNPNNFQTEGICRVICKKKRKSPTCSVTKSKQLSEHQSFPRPEQSWRCKWKDLGMRD</sequence>
<keyword evidence="2" id="KW-0722">Serine protease inhibitor</keyword>
<dbReference type="FunFam" id="4.10.410.10:FF:000015">
    <property type="entry name" value="WAP four-disulfide core domain 6A"/>
    <property type="match status" value="1"/>
</dbReference>
<feature type="compositionally biased region" description="Polar residues" evidence="4">
    <location>
        <begin position="84"/>
        <end position="98"/>
    </location>
</feature>
<evidence type="ECO:0000256" key="3">
    <source>
        <dbReference type="ARBA" id="ARBA00023157"/>
    </source>
</evidence>
<dbReference type="GO" id="GO:0004867">
    <property type="term" value="F:serine-type endopeptidase inhibitor activity"/>
    <property type="evidence" value="ECO:0007669"/>
    <property type="project" value="UniProtKB-KW"/>
</dbReference>
<evidence type="ECO:0000256" key="4">
    <source>
        <dbReference type="SAM" id="MobiDB-lite"/>
    </source>
</evidence>
<feature type="region of interest" description="Disordered" evidence="4">
    <location>
        <begin position="81"/>
        <end position="105"/>
    </location>
</feature>
<dbReference type="SMART" id="SM00131">
    <property type="entry name" value="KU"/>
    <property type="match status" value="1"/>
</dbReference>
<evidence type="ECO:0000256" key="2">
    <source>
        <dbReference type="ARBA" id="ARBA00022900"/>
    </source>
</evidence>
<dbReference type="PROSITE" id="PS00280">
    <property type="entry name" value="BPTI_KUNITZ_1"/>
    <property type="match status" value="1"/>
</dbReference>
<accession>A0A1A6HSV8</accession>
<dbReference type="InterPro" id="IPR020901">
    <property type="entry name" value="Prtase_inh_Kunz-CS"/>
</dbReference>
<dbReference type="PANTHER" id="PTHR46751">
    <property type="entry name" value="EPPIN"/>
    <property type="match status" value="1"/>
</dbReference>
<dbReference type="PRINTS" id="PR00759">
    <property type="entry name" value="BASICPTASE"/>
</dbReference>
<evidence type="ECO:0000313" key="7">
    <source>
        <dbReference type="Proteomes" id="UP000092124"/>
    </source>
</evidence>
<dbReference type="InterPro" id="IPR051388">
    <property type="entry name" value="Serpin_venom_toxin"/>
</dbReference>
<evidence type="ECO:0000256" key="1">
    <source>
        <dbReference type="ARBA" id="ARBA00022690"/>
    </source>
</evidence>
<keyword evidence="1" id="KW-0646">Protease inhibitor</keyword>
<organism evidence="6 7">
    <name type="scientific">Neotoma lepida</name>
    <name type="common">Desert woodrat</name>
    <dbReference type="NCBI Taxonomy" id="56216"/>
    <lineage>
        <taxon>Eukaryota</taxon>
        <taxon>Metazoa</taxon>
        <taxon>Chordata</taxon>
        <taxon>Craniata</taxon>
        <taxon>Vertebrata</taxon>
        <taxon>Euteleostomi</taxon>
        <taxon>Mammalia</taxon>
        <taxon>Eutheria</taxon>
        <taxon>Euarchontoglires</taxon>
        <taxon>Glires</taxon>
        <taxon>Rodentia</taxon>
        <taxon>Myomorpha</taxon>
        <taxon>Muroidea</taxon>
        <taxon>Cricetidae</taxon>
        <taxon>Neotominae</taxon>
        <taxon>Neotoma</taxon>
    </lineage>
</organism>
<comment type="caution">
    <text evidence="6">The sequence shown here is derived from an EMBL/GenBank/DDBJ whole genome shotgun (WGS) entry which is preliminary data.</text>
</comment>
<evidence type="ECO:0000259" key="5">
    <source>
        <dbReference type="PROSITE" id="PS50279"/>
    </source>
</evidence>
<dbReference type="Proteomes" id="UP000092124">
    <property type="component" value="Unassembled WGS sequence"/>
</dbReference>
<dbReference type="Gene3D" id="4.10.410.10">
    <property type="entry name" value="Pancreatic trypsin inhibitor Kunitz domain"/>
    <property type="match status" value="1"/>
</dbReference>
<name>A0A1A6HSV8_NEOLE</name>
<feature type="domain" description="BPTI/Kunitz inhibitor" evidence="5">
    <location>
        <begin position="27"/>
        <end position="77"/>
    </location>
</feature>
<dbReference type="InterPro" id="IPR036880">
    <property type="entry name" value="Kunitz_BPTI_sf"/>
</dbReference>
<dbReference type="SUPFAM" id="SSF57362">
    <property type="entry name" value="BPTI-like"/>
    <property type="match status" value="1"/>
</dbReference>
<keyword evidence="7" id="KW-1185">Reference proteome</keyword>
<protein>
    <recommendedName>
        <fullName evidence="5">BPTI/Kunitz inhibitor domain-containing protein</fullName>
    </recommendedName>
</protein>
<dbReference type="STRING" id="56216.A0A1A6HSV8"/>
<evidence type="ECO:0000313" key="6">
    <source>
        <dbReference type="EMBL" id="OBS81346.1"/>
    </source>
</evidence>
<dbReference type="PROSITE" id="PS50279">
    <property type="entry name" value="BPTI_KUNITZ_2"/>
    <property type="match status" value="1"/>
</dbReference>
<dbReference type="CDD" id="cd22611">
    <property type="entry name" value="Kunitz_eppin"/>
    <property type="match status" value="1"/>
</dbReference>
<dbReference type="InterPro" id="IPR002223">
    <property type="entry name" value="Kunitz_BPTI"/>
</dbReference>
<dbReference type="OrthoDB" id="4473401at2759"/>